<feature type="transmembrane region" description="Helical" evidence="1">
    <location>
        <begin position="229"/>
        <end position="252"/>
    </location>
</feature>
<evidence type="ECO:0000259" key="2">
    <source>
        <dbReference type="Pfam" id="PF18920"/>
    </source>
</evidence>
<keyword evidence="1" id="KW-0812">Transmembrane</keyword>
<gene>
    <name evidence="3" type="ORF">ARHIZOSPH14_30080</name>
</gene>
<reference evidence="3" key="1">
    <citation type="submission" date="2022-12" db="EMBL/GenBank/DDBJ databases">
        <title>Reference genome sequencing for broad-spectrum identification of bacterial and archaeal isolates by mass spectrometry.</title>
        <authorList>
            <person name="Sekiguchi Y."/>
            <person name="Tourlousse D.M."/>
        </authorList>
    </citation>
    <scope>NUCLEOTIDE SEQUENCE</scope>
    <source>
        <strain evidence="3">14</strain>
    </source>
</reference>
<accession>A0A9W6CTK6</accession>
<evidence type="ECO:0000313" key="4">
    <source>
        <dbReference type="Proteomes" id="UP001144396"/>
    </source>
</evidence>
<keyword evidence="4" id="KW-1185">Reference proteome</keyword>
<dbReference type="AlphaFoldDB" id="A0A9W6CTK6"/>
<feature type="transmembrane region" description="Helical" evidence="1">
    <location>
        <begin position="196"/>
        <end position="217"/>
    </location>
</feature>
<feature type="transmembrane region" description="Helical" evidence="1">
    <location>
        <begin position="310"/>
        <end position="337"/>
    </location>
</feature>
<proteinExistence type="predicted"/>
<evidence type="ECO:0000313" key="3">
    <source>
        <dbReference type="EMBL" id="GLI28766.1"/>
    </source>
</evidence>
<dbReference type="EMBL" id="BSDP01000001">
    <property type="protein sequence ID" value="GLI28766.1"/>
    <property type="molecule type" value="Genomic_DNA"/>
</dbReference>
<dbReference type="InterPro" id="IPR043728">
    <property type="entry name" value="DUF5671"/>
</dbReference>
<dbReference type="Proteomes" id="UP001144396">
    <property type="component" value="Unassembled WGS sequence"/>
</dbReference>
<feature type="domain" description="DUF5671" evidence="2">
    <location>
        <begin position="12"/>
        <end position="112"/>
    </location>
</feature>
<evidence type="ECO:0000256" key="1">
    <source>
        <dbReference type="SAM" id="Phobius"/>
    </source>
</evidence>
<sequence>MAATAAQATVRRVVIVVLLAIAVGIAAIGLSGLVERMLGLADPLAGSDTTGLALALAFALVGVPLAGVLWWLLWRRLDDPVEREAPSWGVYLLIARTVSLVVATIGLLEWADALVGGRWLEAELATGIVWAGVWAWHVWMSRHAGRSPVRLASVPAVVGAAYGLVLWASGGVRALGALVDAALAGQVVDGFAGSTWWTPVVEALPWLVVGLAVWWWHLRGEGAGAARTVFADVVTLLVGIAAAASVALYGAGTLVDVLLRLAFDASATGADLAADTGDGVGLLLVGVLVWRIHHRMLAGREPAVRSAETFAVSGVAVVATAIGIGVSVNGGLAALVPAPLAGAFAPTVLLAGLSALLVGAPVWWLAWRPLRPVPPEEAASTGRRVFLVVLFGVSALVALISLLIIGYRLFEHLLEGAGPAGGLLDAVRAPVGWLVATAVVSAYHFATWRADRRHAPTARPDRRRRSVMLVAGGDVDALATELGERTGAKVTVLRRIDAETAPDVAAVMAAVETSDAARMLVVAGERGVESVPLAE</sequence>
<dbReference type="Pfam" id="PF18920">
    <property type="entry name" value="DUF5671"/>
    <property type="match status" value="2"/>
</dbReference>
<dbReference type="RefSeq" id="WP_281886419.1">
    <property type="nucleotide sequence ID" value="NZ_BSDP01000001.1"/>
</dbReference>
<feature type="transmembrane region" description="Helical" evidence="1">
    <location>
        <begin position="427"/>
        <end position="446"/>
    </location>
</feature>
<keyword evidence="1" id="KW-1133">Transmembrane helix</keyword>
<comment type="caution">
    <text evidence="3">The sequence shown here is derived from an EMBL/GenBank/DDBJ whole genome shotgun (WGS) entry which is preliminary data.</text>
</comment>
<feature type="transmembrane region" description="Helical" evidence="1">
    <location>
        <begin position="151"/>
        <end position="176"/>
    </location>
</feature>
<keyword evidence="1" id="KW-0472">Membrane</keyword>
<feature type="transmembrane region" description="Helical" evidence="1">
    <location>
        <begin position="52"/>
        <end position="73"/>
    </location>
</feature>
<protein>
    <recommendedName>
        <fullName evidence="2">DUF5671 domain-containing protein</fullName>
    </recommendedName>
</protein>
<feature type="transmembrane region" description="Helical" evidence="1">
    <location>
        <begin position="272"/>
        <end position="290"/>
    </location>
</feature>
<feature type="transmembrane region" description="Helical" evidence="1">
    <location>
        <begin position="12"/>
        <end position="32"/>
    </location>
</feature>
<feature type="transmembrane region" description="Helical" evidence="1">
    <location>
        <begin position="119"/>
        <end position="139"/>
    </location>
</feature>
<name>A0A9W6CTK6_9MICO</name>
<feature type="transmembrane region" description="Helical" evidence="1">
    <location>
        <begin position="343"/>
        <end position="365"/>
    </location>
</feature>
<organism evidence="3 4">
    <name type="scientific">Agromyces rhizosphaerae</name>
    <dbReference type="NCBI Taxonomy" id="88374"/>
    <lineage>
        <taxon>Bacteria</taxon>
        <taxon>Bacillati</taxon>
        <taxon>Actinomycetota</taxon>
        <taxon>Actinomycetes</taxon>
        <taxon>Micrococcales</taxon>
        <taxon>Microbacteriaceae</taxon>
        <taxon>Agromyces</taxon>
    </lineage>
</organism>
<feature type="transmembrane region" description="Helical" evidence="1">
    <location>
        <begin position="85"/>
        <end position="107"/>
    </location>
</feature>
<feature type="domain" description="DUF5671" evidence="2">
    <location>
        <begin position="310"/>
        <end position="438"/>
    </location>
</feature>
<feature type="transmembrane region" description="Helical" evidence="1">
    <location>
        <begin position="385"/>
        <end position="407"/>
    </location>
</feature>